<accession>A0A7X2TEG6</accession>
<dbReference type="NCBIfam" id="TIGR01448">
    <property type="entry name" value="recD_rel"/>
    <property type="match status" value="1"/>
</dbReference>
<dbReference type="InterPro" id="IPR010994">
    <property type="entry name" value="RuvA_2-like"/>
</dbReference>
<evidence type="ECO:0000259" key="5">
    <source>
        <dbReference type="Pfam" id="PF14490"/>
    </source>
</evidence>
<dbReference type="Pfam" id="PF14520">
    <property type="entry name" value="HHH_5"/>
    <property type="match status" value="1"/>
</dbReference>
<reference evidence="8 9" key="1">
    <citation type="submission" date="2019-08" db="EMBL/GenBank/DDBJ databases">
        <title>In-depth cultivation of the pig gut microbiome towards novel bacterial diversity and tailored functional studies.</title>
        <authorList>
            <person name="Wylensek D."/>
            <person name="Hitch T.C.A."/>
            <person name="Clavel T."/>
        </authorList>
    </citation>
    <scope>NUCLEOTIDE SEQUENCE [LARGE SCALE GENOMIC DNA]</scope>
    <source>
        <strain evidence="8 9">Oil+RF-744-GAM-WT-6</strain>
    </source>
</reference>
<dbReference type="CDD" id="cd17933">
    <property type="entry name" value="DEXSc_RecD-like"/>
    <property type="match status" value="1"/>
</dbReference>
<dbReference type="GO" id="GO:0006310">
    <property type="term" value="P:DNA recombination"/>
    <property type="evidence" value="ECO:0007669"/>
    <property type="project" value="InterPro"/>
</dbReference>
<dbReference type="Gene3D" id="3.40.50.300">
    <property type="entry name" value="P-loop containing nucleotide triphosphate hydrolases"/>
    <property type="match status" value="2"/>
</dbReference>
<dbReference type="Pfam" id="PF13245">
    <property type="entry name" value="AAA_19"/>
    <property type="match status" value="1"/>
</dbReference>
<dbReference type="CDD" id="cd18809">
    <property type="entry name" value="SF1_C_RecD"/>
    <property type="match status" value="1"/>
</dbReference>
<dbReference type="Pfam" id="PF23139">
    <property type="entry name" value="OB_YrrC"/>
    <property type="match status" value="1"/>
</dbReference>
<feature type="binding site" evidence="3">
    <location>
        <begin position="350"/>
        <end position="354"/>
    </location>
    <ligand>
        <name>ATP</name>
        <dbReference type="ChEBI" id="CHEBI:30616"/>
    </ligand>
</feature>
<evidence type="ECO:0000313" key="8">
    <source>
        <dbReference type="EMBL" id="MSS57512.1"/>
    </source>
</evidence>
<dbReference type="EMBL" id="VUMN01000001">
    <property type="protein sequence ID" value="MSS57512.1"/>
    <property type="molecule type" value="Genomic_DNA"/>
</dbReference>
<dbReference type="InterPro" id="IPR050534">
    <property type="entry name" value="Coronavir_polyprotein_1ab"/>
</dbReference>
<feature type="domain" description="ATP-dependent RecD2 DNA helicase OB-fold" evidence="7">
    <location>
        <begin position="8"/>
        <end position="81"/>
    </location>
</feature>
<dbReference type="SUPFAM" id="SSF47781">
    <property type="entry name" value="RuvA domain 2-like"/>
    <property type="match status" value="1"/>
</dbReference>
<dbReference type="AlphaFoldDB" id="A0A7X2TEG6"/>
<feature type="domain" description="ATP-dependent RecD2 DNA helicase-like helix-hairpin-helix" evidence="5">
    <location>
        <begin position="149"/>
        <end position="238"/>
    </location>
</feature>
<keyword evidence="1 3" id="KW-0547">Nucleotide-binding</keyword>
<gene>
    <name evidence="3" type="primary">recD2</name>
    <name evidence="8" type="ORF">FYJ51_01110</name>
</gene>
<feature type="domain" description="ATP-dependent RecD2 DNA helicase SH3" evidence="6">
    <location>
        <begin position="561"/>
        <end position="631"/>
    </location>
</feature>
<evidence type="ECO:0000259" key="4">
    <source>
        <dbReference type="Pfam" id="PF13538"/>
    </source>
</evidence>
<sequence length="731" mass="82900">MDDGKLIELTGKIVYVVYRNDATMYTVMKFRLQDETEKVITCTGILPSVETDILTRLYGTYVEHPKYGMQFAIQSMERPLPDEEEGIIRYLSGIQFPGIGKKTAKAIVNALGEDCLKEIRENPEILHQVPGLSDEKIQVITEGLQKESDRMQDLVRFLNIHGLGQRNLIRLNRAYGKDALEKIRENPYRVIEECDGFGFKTADKIADSLGIARDDERRLYAYLISLCMDLCVSSGDSYVLKETLQANFDKAMNGLSYEFEDLLSRAVFRNQLVLEENRVYPISQYQSESFISSFLASFPEEELEPALEESVNGYLGDLENRFQITYDNSQREAVHTFFQNPFLILTGGPGTGKTTVVRALVTLFRVIYPGSTVVCTAPTGRAAKHLSETTETEAVTIHSLLKWDLETNTFGVNEEEPLSADLLIIDEFSMVDNWLFYNLLKASRHVRKICVIGDEDQLPSVSPGSVLRDLIESGCFPLIRLSHIYRQKEGSDVIRLAHEIHDGTADFSDLNHDVKFLECSRYEIKDRVLAVVKSALDKGYDMNDIQVLSPIYGGPAGIDVLNNALQQCFNPPEASKPELKVGYLTFRLHDKILQLKNQPDDGISNGDIGELVEIYDRTETENHEPALVVRFEDDNYVEYNPEGFRNITLAYCISIHKAQGSEYPIVIMPMTYQYYYMLQRKLIYTGVTRARQSLVLLGEKGAFLQGISTLERHVRNTGLKEKLIQAQHQSI</sequence>
<dbReference type="RefSeq" id="WP_154502267.1">
    <property type="nucleotide sequence ID" value="NZ_VUMN01000001.1"/>
</dbReference>
<evidence type="ECO:0000256" key="3">
    <source>
        <dbReference type="HAMAP-Rule" id="MF_01488"/>
    </source>
</evidence>
<dbReference type="Gene3D" id="2.30.30.940">
    <property type="match status" value="1"/>
</dbReference>
<dbReference type="GO" id="GO:0017116">
    <property type="term" value="F:single-stranded DNA helicase activity"/>
    <property type="evidence" value="ECO:0007669"/>
    <property type="project" value="TreeGrafter"/>
</dbReference>
<dbReference type="SUPFAM" id="SSF52540">
    <property type="entry name" value="P-loop containing nucleoside triphosphate hydrolases"/>
    <property type="match status" value="1"/>
</dbReference>
<dbReference type="InterPro" id="IPR029493">
    <property type="entry name" value="RecD2-like_HHH"/>
</dbReference>
<comment type="similarity">
    <text evidence="3">Belongs to the RecD family. RecD2 subfamily.</text>
</comment>
<keyword evidence="3 8" id="KW-0347">Helicase</keyword>
<dbReference type="GO" id="GO:0043139">
    <property type="term" value="F:5'-3' DNA helicase activity"/>
    <property type="evidence" value="ECO:0007669"/>
    <property type="project" value="UniProtKB-UniRule"/>
</dbReference>
<dbReference type="GO" id="GO:0016787">
    <property type="term" value="F:hydrolase activity"/>
    <property type="evidence" value="ECO:0007669"/>
    <property type="project" value="UniProtKB-KW"/>
</dbReference>
<dbReference type="InterPro" id="IPR027785">
    <property type="entry name" value="UvrD-like_helicase_C"/>
</dbReference>
<name>A0A7X2TEG6_9FIRM</name>
<keyword evidence="3" id="KW-0238">DNA-binding</keyword>
<comment type="caution">
    <text evidence="8">The sequence shown here is derived from an EMBL/GenBank/DDBJ whole genome shotgun (WGS) entry which is preliminary data.</text>
</comment>
<dbReference type="GO" id="GO:0009338">
    <property type="term" value="C:exodeoxyribonuclease V complex"/>
    <property type="evidence" value="ECO:0007669"/>
    <property type="project" value="TreeGrafter"/>
</dbReference>
<evidence type="ECO:0000259" key="7">
    <source>
        <dbReference type="Pfam" id="PF23139"/>
    </source>
</evidence>
<evidence type="ECO:0000256" key="2">
    <source>
        <dbReference type="ARBA" id="ARBA00022840"/>
    </source>
</evidence>
<keyword evidence="9" id="KW-1185">Reference proteome</keyword>
<dbReference type="InterPro" id="IPR006345">
    <property type="entry name" value="RecD2"/>
</dbReference>
<dbReference type="InterPro" id="IPR027417">
    <property type="entry name" value="P-loop_NTPase"/>
</dbReference>
<dbReference type="Gene3D" id="1.10.10.2220">
    <property type="match status" value="1"/>
</dbReference>
<dbReference type="InterPro" id="IPR041451">
    <property type="entry name" value="RecD2_SH13"/>
</dbReference>
<organism evidence="8 9">
    <name type="scientific">Stecheria intestinalis</name>
    <dbReference type="NCBI Taxonomy" id="2606630"/>
    <lineage>
        <taxon>Bacteria</taxon>
        <taxon>Bacillati</taxon>
        <taxon>Bacillota</taxon>
        <taxon>Erysipelotrichia</taxon>
        <taxon>Erysipelotrichales</taxon>
        <taxon>Erysipelotrichaceae</taxon>
        <taxon>Stecheria</taxon>
    </lineage>
</organism>
<dbReference type="GO" id="GO:0005524">
    <property type="term" value="F:ATP binding"/>
    <property type="evidence" value="ECO:0007669"/>
    <property type="project" value="UniProtKB-UniRule"/>
</dbReference>
<evidence type="ECO:0000256" key="1">
    <source>
        <dbReference type="ARBA" id="ARBA00022741"/>
    </source>
</evidence>
<keyword evidence="3" id="KW-0413">Isomerase</keyword>
<dbReference type="EC" id="5.6.2.3" evidence="3"/>
<keyword evidence="3" id="KW-0378">Hydrolase</keyword>
<dbReference type="Proteomes" id="UP000461880">
    <property type="component" value="Unassembled WGS sequence"/>
</dbReference>
<dbReference type="HAMAP" id="MF_01488">
    <property type="entry name" value="RecD2"/>
    <property type="match status" value="1"/>
</dbReference>
<comment type="function">
    <text evidence="3">DNA-dependent ATPase and ATP-dependent 5'-3' DNA helicase. Has no activity on blunt DNA or DNA with 3'-overhangs, requires at least 10 bases of 5'-ssDNA for helicase activity.</text>
</comment>
<feature type="domain" description="UvrD-like helicase C-terminal" evidence="4">
    <location>
        <begin position="649"/>
        <end position="697"/>
    </location>
</feature>
<comment type="catalytic activity">
    <reaction evidence="3">
        <text>ATP + H2O = ADP + phosphate + H(+)</text>
        <dbReference type="Rhea" id="RHEA:13065"/>
        <dbReference type="ChEBI" id="CHEBI:15377"/>
        <dbReference type="ChEBI" id="CHEBI:15378"/>
        <dbReference type="ChEBI" id="CHEBI:30616"/>
        <dbReference type="ChEBI" id="CHEBI:43474"/>
        <dbReference type="ChEBI" id="CHEBI:456216"/>
        <dbReference type="EC" id="5.6.2.3"/>
    </reaction>
</comment>
<dbReference type="Pfam" id="PF18335">
    <property type="entry name" value="SH3_13"/>
    <property type="match status" value="1"/>
</dbReference>
<dbReference type="Pfam" id="PF13538">
    <property type="entry name" value="UvrD_C_2"/>
    <property type="match status" value="1"/>
</dbReference>
<proteinExistence type="inferred from homology"/>
<dbReference type="GO" id="GO:0003677">
    <property type="term" value="F:DNA binding"/>
    <property type="evidence" value="ECO:0007669"/>
    <property type="project" value="UniProtKB-UniRule"/>
</dbReference>
<dbReference type="Pfam" id="PF14490">
    <property type="entry name" value="HHH_RecD2"/>
    <property type="match status" value="1"/>
</dbReference>
<dbReference type="PANTHER" id="PTHR43788">
    <property type="entry name" value="DNA2/NAM7 HELICASE FAMILY MEMBER"/>
    <property type="match status" value="1"/>
</dbReference>
<dbReference type="PANTHER" id="PTHR43788:SF6">
    <property type="entry name" value="DNA HELICASE B"/>
    <property type="match status" value="1"/>
</dbReference>
<protein>
    <recommendedName>
        <fullName evidence="3">ATP-dependent RecD2 DNA helicase</fullName>
        <ecNumber evidence="3">5.6.2.3</ecNumber>
    </recommendedName>
    <alternativeName>
        <fullName evidence="3">DNA 5'-3' helicase subunit RecD2</fullName>
    </alternativeName>
</protein>
<keyword evidence="2 3" id="KW-0067">ATP-binding</keyword>
<dbReference type="InterPro" id="IPR055446">
    <property type="entry name" value="RecD2_N_OB"/>
</dbReference>
<evidence type="ECO:0000313" key="9">
    <source>
        <dbReference type="Proteomes" id="UP000461880"/>
    </source>
</evidence>
<evidence type="ECO:0000259" key="6">
    <source>
        <dbReference type="Pfam" id="PF18335"/>
    </source>
</evidence>